<reference evidence="1" key="1">
    <citation type="submission" date="2014-09" db="EMBL/GenBank/DDBJ databases">
        <authorList>
            <person name="Magalhaes I.L.F."/>
            <person name="Oliveira U."/>
            <person name="Santos F.R."/>
            <person name="Vidigal T.H.D.A."/>
            <person name="Brescovit A.D."/>
            <person name="Santos A.J."/>
        </authorList>
    </citation>
    <scope>NUCLEOTIDE SEQUENCE</scope>
    <source>
        <tissue evidence="1">Shoot tissue taken approximately 20 cm above the soil surface</tissue>
    </source>
</reference>
<dbReference type="EMBL" id="GBRH01161849">
    <property type="protein sequence ID" value="JAE36047.1"/>
    <property type="molecule type" value="Transcribed_RNA"/>
</dbReference>
<proteinExistence type="predicted"/>
<sequence>MLNLWCKRLRKYDSENWEELIAMLI</sequence>
<organism evidence="1">
    <name type="scientific">Arundo donax</name>
    <name type="common">Giant reed</name>
    <name type="synonym">Donax arundinaceus</name>
    <dbReference type="NCBI Taxonomy" id="35708"/>
    <lineage>
        <taxon>Eukaryota</taxon>
        <taxon>Viridiplantae</taxon>
        <taxon>Streptophyta</taxon>
        <taxon>Embryophyta</taxon>
        <taxon>Tracheophyta</taxon>
        <taxon>Spermatophyta</taxon>
        <taxon>Magnoliopsida</taxon>
        <taxon>Liliopsida</taxon>
        <taxon>Poales</taxon>
        <taxon>Poaceae</taxon>
        <taxon>PACMAD clade</taxon>
        <taxon>Arundinoideae</taxon>
        <taxon>Arundineae</taxon>
        <taxon>Arundo</taxon>
    </lineage>
</organism>
<evidence type="ECO:0000313" key="1">
    <source>
        <dbReference type="EMBL" id="JAE36047.1"/>
    </source>
</evidence>
<protein>
    <submittedName>
        <fullName evidence="1">Uncharacterized protein</fullName>
    </submittedName>
</protein>
<accession>A0A0A9HH15</accession>
<name>A0A0A9HH15_ARUDO</name>
<reference evidence="1" key="2">
    <citation type="journal article" date="2015" name="Data Brief">
        <title>Shoot transcriptome of the giant reed, Arundo donax.</title>
        <authorList>
            <person name="Barrero R.A."/>
            <person name="Guerrero F.D."/>
            <person name="Moolhuijzen P."/>
            <person name="Goolsby J.A."/>
            <person name="Tidwell J."/>
            <person name="Bellgard S.E."/>
            <person name="Bellgard M.I."/>
        </authorList>
    </citation>
    <scope>NUCLEOTIDE SEQUENCE</scope>
    <source>
        <tissue evidence="1">Shoot tissue taken approximately 20 cm above the soil surface</tissue>
    </source>
</reference>
<dbReference type="AlphaFoldDB" id="A0A0A9HH15"/>